<proteinExistence type="predicted"/>
<comment type="caution">
    <text evidence="2">The sequence shown here is derived from an EMBL/GenBank/DDBJ whole genome shotgun (WGS) entry which is preliminary data.</text>
</comment>
<keyword evidence="3" id="KW-1185">Reference proteome</keyword>
<dbReference type="EMBL" id="JAEKJY010000003">
    <property type="protein sequence ID" value="MBN8235608.1"/>
    <property type="molecule type" value="Genomic_DNA"/>
</dbReference>
<protein>
    <submittedName>
        <fullName evidence="2">Uncharacterized protein</fullName>
    </submittedName>
</protein>
<feature type="region of interest" description="Disordered" evidence="1">
    <location>
        <begin position="96"/>
        <end position="128"/>
    </location>
</feature>
<dbReference type="RefSeq" id="WP_206933729.1">
    <property type="nucleotide sequence ID" value="NZ_JAEKJY010000003.1"/>
</dbReference>
<feature type="compositionally biased region" description="Basic and acidic residues" evidence="1">
    <location>
        <begin position="106"/>
        <end position="128"/>
    </location>
</feature>
<dbReference type="Proteomes" id="UP000663970">
    <property type="component" value="Unassembled WGS sequence"/>
</dbReference>
<reference evidence="2 3" key="1">
    <citation type="submission" date="2020-12" db="EMBL/GenBank/DDBJ databases">
        <title>Oil enriched cultivation method for isolating marine PHA-producing bacteria.</title>
        <authorList>
            <person name="Zheng W."/>
            <person name="Yu S."/>
            <person name="Huang Y."/>
        </authorList>
    </citation>
    <scope>NUCLEOTIDE SEQUENCE [LARGE SCALE GENOMIC DNA]</scope>
    <source>
        <strain evidence="2 3">SY-2-6</strain>
    </source>
</reference>
<evidence type="ECO:0000256" key="1">
    <source>
        <dbReference type="SAM" id="MobiDB-lite"/>
    </source>
</evidence>
<accession>A0ABS3DWB0</accession>
<feature type="compositionally biased region" description="Basic and acidic residues" evidence="1">
    <location>
        <begin position="13"/>
        <end position="23"/>
    </location>
</feature>
<evidence type="ECO:0000313" key="3">
    <source>
        <dbReference type="Proteomes" id="UP000663970"/>
    </source>
</evidence>
<evidence type="ECO:0000313" key="2">
    <source>
        <dbReference type="EMBL" id="MBN8235608.1"/>
    </source>
</evidence>
<sequence length="159" mass="18274">MRKNHSPSNAGKVPEDKERDYHASRNPHKNVTAMDDVLKSMFKLGDHLEVFFRDQVLGGGGTYITAFHNVLVWVDRKGHINVTNVCGPVSVRKIKRDRKKRGISKKQADPCSMRKDRGNHTCEKKDTERRDEELLNFVKIEQEQSEAGLSSDTYKNEYT</sequence>
<feature type="region of interest" description="Disordered" evidence="1">
    <location>
        <begin position="1"/>
        <end position="28"/>
    </location>
</feature>
<gene>
    <name evidence="2" type="ORF">JF544_10140</name>
</gene>
<name>A0ABS3DWB0_9BACI</name>
<organism evidence="2 3">
    <name type="scientific">Halobacillus kuroshimensis</name>
    <dbReference type="NCBI Taxonomy" id="302481"/>
    <lineage>
        <taxon>Bacteria</taxon>
        <taxon>Bacillati</taxon>
        <taxon>Bacillota</taxon>
        <taxon>Bacilli</taxon>
        <taxon>Bacillales</taxon>
        <taxon>Bacillaceae</taxon>
        <taxon>Halobacillus</taxon>
    </lineage>
</organism>